<evidence type="ECO:0000259" key="6">
    <source>
        <dbReference type="PROSITE" id="PS50600"/>
    </source>
</evidence>
<comment type="caution">
    <text evidence="7">The sequence shown here is derived from an EMBL/GenBank/DDBJ whole genome shotgun (WGS) entry which is preliminary data.</text>
</comment>
<evidence type="ECO:0000313" key="7">
    <source>
        <dbReference type="EMBL" id="MED6115220.1"/>
    </source>
</evidence>
<keyword evidence="8" id="KW-1185">Reference proteome</keyword>
<keyword evidence="2" id="KW-0645">Protease</keyword>
<evidence type="ECO:0000256" key="5">
    <source>
        <dbReference type="SAM" id="MobiDB-lite"/>
    </source>
</evidence>
<dbReference type="Pfam" id="PF02902">
    <property type="entry name" value="Peptidase_C48"/>
    <property type="match status" value="1"/>
</dbReference>
<accession>A0ABU6QU27</accession>
<dbReference type="Gene3D" id="3.40.395.10">
    <property type="entry name" value="Adenoviral Proteinase, Chain A"/>
    <property type="match status" value="1"/>
</dbReference>
<dbReference type="PANTHER" id="PTHR12606:SF1">
    <property type="entry name" value="UBIQUITIN-LIKE-SPECIFIC PROTEASE 1A"/>
    <property type="match status" value="1"/>
</dbReference>
<sequence length="256" mass="30032">IIDWICHTSNVCALERFRKRFYCVPTRILESIINPKNVGRYIRQNIEAGIGSKFGTNKRFFDKKEAANKEWWFIPICNRQHWYLYALHISTKNLFVLDSMHSEPFDDLRRIIDDYAVKIIKEMLKIAIPKCDLKGYEKPCQYLAVPKQPNNNDCGLFVIMFMQEWNGGSLKQEYDNETMAKFRRQLVIDIVLNPCNTERVNVLKKIFPHLQGRSIPKRGKKKEVESPYTAPNTREITRRAEQGKGFGRGKKNEKGK</sequence>
<reference evidence="7 8" key="1">
    <citation type="journal article" date="2023" name="Plants (Basel)">
        <title>Bridging the Gap: Combining Genomics and Transcriptomics Approaches to Understand Stylosanthes scabra, an Orphan Legume from the Brazilian Caatinga.</title>
        <authorList>
            <person name="Ferreira-Neto J.R.C."/>
            <person name="da Silva M.D."/>
            <person name="Binneck E."/>
            <person name="de Melo N.F."/>
            <person name="da Silva R.H."/>
            <person name="de Melo A.L.T.M."/>
            <person name="Pandolfi V."/>
            <person name="Bustamante F.O."/>
            <person name="Brasileiro-Vidal A.C."/>
            <person name="Benko-Iseppon A.M."/>
        </authorList>
    </citation>
    <scope>NUCLEOTIDE SEQUENCE [LARGE SCALE GENOMIC DNA]</scope>
    <source>
        <tissue evidence="7">Leaves</tissue>
    </source>
</reference>
<dbReference type="SUPFAM" id="SSF54001">
    <property type="entry name" value="Cysteine proteinases"/>
    <property type="match status" value="1"/>
</dbReference>
<gene>
    <name evidence="7" type="ORF">PIB30_088221</name>
</gene>
<evidence type="ECO:0000256" key="3">
    <source>
        <dbReference type="ARBA" id="ARBA00022801"/>
    </source>
</evidence>
<dbReference type="EMBL" id="JASCZI010001590">
    <property type="protein sequence ID" value="MED6115220.1"/>
    <property type="molecule type" value="Genomic_DNA"/>
</dbReference>
<dbReference type="PROSITE" id="PS50600">
    <property type="entry name" value="ULP_PROTEASE"/>
    <property type="match status" value="1"/>
</dbReference>
<dbReference type="Proteomes" id="UP001341840">
    <property type="component" value="Unassembled WGS sequence"/>
</dbReference>
<protein>
    <recommendedName>
        <fullName evidence="6">Ubiquitin-like protease family profile domain-containing protein</fullName>
    </recommendedName>
</protein>
<evidence type="ECO:0000256" key="4">
    <source>
        <dbReference type="ARBA" id="ARBA00022807"/>
    </source>
</evidence>
<evidence type="ECO:0000313" key="8">
    <source>
        <dbReference type="Proteomes" id="UP001341840"/>
    </source>
</evidence>
<dbReference type="InterPro" id="IPR003653">
    <property type="entry name" value="Peptidase_C48_C"/>
</dbReference>
<keyword evidence="3" id="KW-0378">Hydrolase</keyword>
<name>A0ABU6QU27_9FABA</name>
<evidence type="ECO:0000256" key="1">
    <source>
        <dbReference type="ARBA" id="ARBA00005234"/>
    </source>
</evidence>
<feature type="non-terminal residue" evidence="7">
    <location>
        <position position="1"/>
    </location>
</feature>
<dbReference type="InterPro" id="IPR038765">
    <property type="entry name" value="Papain-like_cys_pep_sf"/>
</dbReference>
<keyword evidence="4" id="KW-0788">Thiol protease</keyword>
<comment type="similarity">
    <text evidence="1">Belongs to the peptidase C48 family.</text>
</comment>
<feature type="domain" description="Ubiquitin-like protease family profile" evidence="6">
    <location>
        <begin position="1"/>
        <end position="165"/>
    </location>
</feature>
<proteinExistence type="inferred from homology"/>
<evidence type="ECO:0000256" key="2">
    <source>
        <dbReference type="ARBA" id="ARBA00022670"/>
    </source>
</evidence>
<organism evidence="7 8">
    <name type="scientific">Stylosanthes scabra</name>
    <dbReference type="NCBI Taxonomy" id="79078"/>
    <lineage>
        <taxon>Eukaryota</taxon>
        <taxon>Viridiplantae</taxon>
        <taxon>Streptophyta</taxon>
        <taxon>Embryophyta</taxon>
        <taxon>Tracheophyta</taxon>
        <taxon>Spermatophyta</taxon>
        <taxon>Magnoliopsida</taxon>
        <taxon>eudicotyledons</taxon>
        <taxon>Gunneridae</taxon>
        <taxon>Pentapetalae</taxon>
        <taxon>rosids</taxon>
        <taxon>fabids</taxon>
        <taxon>Fabales</taxon>
        <taxon>Fabaceae</taxon>
        <taxon>Papilionoideae</taxon>
        <taxon>50 kb inversion clade</taxon>
        <taxon>dalbergioids sensu lato</taxon>
        <taxon>Dalbergieae</taxon>
        <taxon>Pterocarpus clade</taxon>
        <taxon>Stylosanthes</taxon>
    </lineage>
</organism>
<dbReference type="PANTHER" id="PTHR12606">
    <property type="entry name" value="SENTRIN/SUMO-SPECIFIC PROTEASE"/>
    <property type="match status" value="1"/>
</dbReference>
<feature type="region of interest" description="Disordered" evidence="5">
    <location>
        <begin position="214"/>
        <end position="256"/>
    </location>
</feature>